<proteinExistence type="predicted"/>
<keyword evidence="1" id="KW-0677">Repeat</keyword>
<dbReference type="PANTHER" id="PTHR30185:SF15">
    <property type="entry name" value="CRYPTIC BETA-GLUCOSIDE BGL OPERON ANTITERMINATOR"/>
    <property type="match status" value="1"/>
</dbReference>
<dbReference type="AlphaFoldDB" id="A0A2P8HE99"/>
<feature type="domain" description="PRD" evidence="2">
    <location>
        <begin position="65"/>
        <end position="170"/>
    </location>
</feature>
<dbReference type="SUPFAM" id="SSF63520">
    <property type="entry name" value="PTS-regulatory domain, PRD"/>
    <property type="match status" value="2"/>
</dbReference>
<name>A0A2P8HE99_9BACI</name>
<evidence type="ECO:0000313" key="3">
    <source>
        <dbReference type="EMBL" id="PSL44529.1"/>
    </source>
</evidence>
<keyword evidence="4" id="KW-1185">Reference proteome</keyword>
<dbReference type="SUPFAM" id="SSF50151">
    <property type="entry name" value="SacY-like RNA-binding domain"/>
    <property type="match status" value="1"/>
</dbReference>
<dbReference type="Pfam" id="PF00874">
    <property type="entry name" value="PRD"/>
    <property type="match status" value="2"/>
</dbReference>
<dbReference type="SMART" id="SM01061">
    <property type="entry name" value="CAT_RBD"/>
    <property type="match status" value="1"/>
</dbReference>
<dbReference type="PROSITE" id="PS51372">
    <property type="entry name" value="PRD_2"/>
    <property type="match status" value="2"/>
</dbReference>
<dbReference type="Proteomes" id="UP000242310">
    <property type="component" value="Unassembled WGS sequence"/>
</dbReference>
<accession>A0A2P8HE99</accession>
<sequence>MDGLRIFKVLNNNAVVVKEFGQEKIVMGPGIAFQKSKHDIVPESKVEKIFLLQDENERFQQLLSTLPEDRIDFAEKVISYAEGELAAPLDDHLHIALADHISFALDRLEAGYPIKNRLLSQIKVLYPEEFQIGLWAAKEMTNDFEVNVPEDEAAHIALHIHTAKTDSRSMEDTLHHAEQVDEMIRLIEGWTKVKVQQDDISHQRLLTHLNFALNRLRQGEALHGMDPDMLELIQTKYQTAFQCASEVADFMASSYQLSFPEEEKGYIALHIQRIIDKNATTSTT</sequence>
<dbReference type="InterPro" id="IPR011608">
    <property type="entry name" value="PRD"/>
</dbReference>
<dbReference type="InterPro" id="IPR050661">
    <property type="entry name" value="BglG_antiterminators"/>
</dbReference>
<dbReference type="GO" id="GO:0006355">
    <property type="term" value="P:regulation of DNA-templated transcription"/>
    <property type="evidence" value="ECO:0007669"/>
    <property type="project" value="InterPro"/>
</dbReference>
<comment type="caution">
    <text evidence="3">The sequence shown here is derived from an EMBL/GenBank/DDBJ whole genome shotgun (WGS) entry which is preliminary data.</text>
</comment>
<dbReference type="InterPro" id="IPR004341">
    <property type="entry name" value="CAT_RNA-bd_dom"/>
</dbReference>
<dbReference type="Gene3D" id="1.10.1790.10">
    <property type="entry name" value="PRD domain"/>
    <property type="match status" value="2"/>
</dbReference>
<evidence type="ECO:0000313" key="4">
    <source>
        <dbReference type="Proteomes" id="UP000242310"/>
    </source>
</evidence>
<dbReference type="EMBL" id="PYAV01000008">
    <property type="protein sequence ID" value="PSL44529.1"/>
    <property type="molecule type" value="Genomic_DNA"/>
</dbReference>
<gene>
    <name evidence="3" type="ORF">B0H94_108142</name>
</gene>
<dbReference type="Gene3D" id="2.30.24.10">
    <property type="entry name" value="CAT RNA-binding domain"/>
    <property type="match status" value="1"/>
</dbReference>
<organism evidence="3 4">
    <name type="scientific">Salsuginibacillus halophilus</name>
    <dbReference type="NCBI Taxonomy" id="517424"/>
    <lineage>
        <taxon>Bacteria</taxon>
        <taxon>Bacillati</taxon>
        <taxon>Bacillota</taxon>
        <taxon>Bacilli</taxon>
        <taxon>Bacillales</taxon>
        <taxon>Bacillaceae</taxon>
        <taxon>Salsuginibacillus</taxon>
    </lineage>
</organism>
<dbReference type="PANTHER" id="PTHR30185">
    <property type="entry name" value="CRYPTIC BETA-GLUCOSIDE BGL OPERON ANTITERMINATOR"/>
    <property type="match status" value="1"/>
</dbReference>
<feature type="domain" description="PRD" evidence="2">
    <location>
        <begin position="171"/>
        <end position="281"/>
    </location>
</feature>
<dbReference type="Pfam" id="PF03123">
    <property type="entry name" value="CAT_RBD"/>
    <property type="match status" value="1"/>
</dbReference>
<dbReference type="InterPro" id="IPR036650">
    <property type="entry name" value="CAT_RNA-bd_dom_sf"/>
</dbReference>
<protein>
    <submittedName>
        <fullName evidence="3">BglG family transcriptional antiterminator</fullName>
    </submittedName>
</protein>
<dbReference type="InterPro" id="IPR036634">
    <property type="entry name" value="PRD_sf"/>
</dbReference>
<dbReference type="GO" id="GO:0003723">
    <property type="term" value="F:RNA binding"/>
    <property type="evidence" value="ECO:0007669"/>
    <property type="project" value="InterPro"/>
</dbReference>
<evidence type="ECO:0000259" key="2">
    <source>
        <dbReference type="PROSITE" id="PS51372"/>
    </source>
</evidence>
<reference evidence="3 4" key="1">
    <citation type="submission" date="2018-03" db="EMBL/GenBank/DDBJ databases">
        <title>Genomic Encyclopedia of Type Strains, Phase III (KMG-III): the genomes of soil and plant-associated and newly described type strains.</title>
        <authorList>
            <person name="Whitman W."/>
        </authorList>
    </citation>
    <scope>NUCLEOTIDE SEQUENCE [LARGE SCALE GENOMIC DNA]</scope>
    <source>
        <strain evidence="3 4">CGMCC 1.07653</strain>
    </source>
</reference>
<evidence type="ECO:0000256" key="1">
    <source>
        <dbReference type="ARBA" id="ARBA00022737"/>
    </source>
</evidence>